<evidence type="ECO:0000256" key="14">
    <source>
        <dbReference type="ARBA" id="ARBA00048321"/>
    </source>
</evidence>
<feature type="binding site" evidence="16">
    <location>
        <begin position="117"/>
        <end position="118"/>
    </location>
    <ligand>
        <name>S-adenosyl-L-methionine</name>
        <dbReference type="ChEBI" id="CHEBI:59789"/>
        <label>2</label>
    </ligand>
</feature>
<feature type="binding site" evidence="17">
    <location>
        <position position="69"/>
    </location>
    <ligand>
        <name>[4Fe-4S] cluster</name>
        <dbReference type="ChEBI" id="CHEBI:49883"/>
        <note>4Fe-4S-S-AdoMet</note>
    </ligand>
</feature>
<evidence type="ECO:0000256" key="6">
    <source>
        <dbReference type="ARBA" id="ARBA00022490"/>
    </source>
</evidence>
<evidence type="ECO:0000256" key="8">
    <source>
        <dbReference type="ARBA" id="ARBA00022723"/>
    </source>
</evidence>
<keyword evidence="11 15" id="KW-0411">Iron-sulfur</keyword>
<dbReference type="InterPro" id="IPR007197">
    <property type="entry name" value="rSAM"/>
</dbReference>
<evidence type="ECO:0000256" key="10">
    <source>
        <dbReference type="ARBA" id="ARBA00023004"/>
    </source>
</evidence>
<comment type="function">
    <text evidence="13">Involved in the heme biosynthesis. Catalyzes the anaerobic oxidative decarboxylation of propionate groups of rings A and B of coproporphyrinogen III to yield the vinyl groups in protoporphyrinogen IX.</text>
</comment>
<evidence type="ECO:0000256" key="3">
    <source>
        <dbReference type="ARBA" id="ARBA00005493"/>
    </source>
</evidence>
<keyword evidence="6 15" id="KW-0963">Cytoplasm</keyword>
<dbReference type="GO" id="GO:0051989">
    <property type="term" value="F:coproporphyrinogen dehydrogenase activity"/>
    <property type="evidence" value="ECO:0007669"/>
    <property type="project" value="UniProtKB-EC"/>
</dbReference>
<evidence type="ECO:0000313" key="20">
    <source>
        <dbReference type="Proteomes" id="UP000324285"/>
    </source>
</evidence>
<proteinExistence type="inferred from homology"/>
<comment type="catalytic activity">
    <reaction evidence="14 15">
        <text>coproporphyrinogen III + 2 S-adenosyl-L-methionine = protoporphyrinogen IX + 2 5'-deoxyadenosine + 2 L-methionine + 2 CO2</text>
        <dbReference type="Rhea" id="RHEA:15425"/>
        <dbReference type="ChEBI" id="CHEBI:16526"/>
        <dbReference type="ChEBI" id="CHEBI:17319"/>
        <dbReference type="ChEBI" id="CHEBI:57307"/>
        <dbReference type="ChEBI" id="CHEBI:57309"/>
        <dbReference type="ChEBI" id="CHEBI:57844"/>
        <dbReference type="ChEBI" id="CHEBI:59789"/>
        <dbReference type="EC" id="1.3.98.3"/>
    </reaction>
</comment>
<evidence type="ECO:0000256" key="9">
    <source>
        <dbReference type="ARBA" id="ARBA00023002"/>
    </source>
</evidence>
<dbReference type="InterPro" id="IPR058240">
    <property type="entry name" value="rSAM_sf"/>
</dbReference>
<comment type="pathway">
    <text evidence="2 15">Porphyrin-containing compound metabolism; protoporphyrin-IX biosynthesis; protoporphyrinogen-IX from coproporphyrinogen-III (AdoMet route): step 1/1.</text>
</comment>
<comment type="similarity">
    <text evidence="3 15">Belongs to the anaerobic coproporphyrinogen-III oxidase family.</text>
</comment>
<dbReference type="GO" id="GO:0051539">
    <property type="term" value="F:4 iron, 4 sulfur cluster binding"/>
    <property type="evidence" value="ECO:0007669"/>
    <property type="project" value="UniProtKB-KW"/>
</dbReference>
<dbReference type="EMBL" id="CP038437">
    <property type="protein sequence ID" value="QEM83621.1"/>
    <property type="molecule type" value="Genomic_DNA"/>
</dbReference>
<feature type="binding site" evidence="16">
    <location>
        <begin position="71"/>
        <end position="73"/>
    </location>
    <ligand>
        <name>S-adenosyl-L-methionine</name>
        <dbReference type="ChEBI" id="CHEBI:59789"/>
        <label>2</label>
    </ligand>
</feature>
<feature type="binding site" evidence="16">
    <location>
        <position position="59"/>
    </location>
    <ligand>
        <name>S-adenosyl-L-methionine</name>
        <dbReference type="ChEBI" id="CHEBI:59789"/>
        <label>1</label>
    </ligand>
</feature>
<gene>
    <name evidence="19" type="primary">hemN</name>
    <name evidence="19" type="ORF">E4T21_20170</name>
</gene>
<keyword evidence="20" id="KW-1185">Reference proteome</keyword>
<dbReference type="PANTHER" id="PTHR13932:SF6">
    <property type="entry name" value="OXYGEN-INDEPENDENT COPROPORPHYRINOGEN III OXIDASE"/>
    <property type="match status" value="1"/>
</dbReference>
<dbReference type="FunFam" id="1.10.10.920:FF:000001">
    <property type="entry name" value="Coproporphyrinogen-III oxidase"/>
    <property type="match status" value="1"/>
</dbReference>
<dbReference type="FunFam" id="3.80.30.20:FF:000012">
    <property type="entry name" value="Coproporphyrinogen-III oxidase"/>
    <property type="match status" value="1"/>
</dbReference>
<sequence length="461" mass="51951">MSVDVVPFQRHLAEKYDRPGPRYTSYPTAPHFQDAYDAHDYLRAVSKSHRHHARPLSVYIHVPFCESLCYYCACSKIITHNRERASEYLDYLKREIVLQAALFDENRELSQLHLGGGTPTFLSNDQLAELVDALSSAFHFSAPETREFSLEVDPRTVSTEQISQLRELGFNRVSFGVQDFDERVQRAVNRVQSEAQVTALMASAREAGFASVSVDLIYGLPLQTIDSFATTLEKVIALRPDRIAAYSYAHLPSLFKAQRLIRNEDMPPPERKLELLELTISRLTQAGYVYIGMDHFALPEDELSLARQDGTLQRNFQGYSTRAECDMIGLGVTAIGRMADAYSQNVKTTAEYMKCLDAGELPVLRGYVLSAEDHLRADVITAVMCHGQVDFSAIEKRHDIIFREHFSAALEALEEMQDDGLVTIDAQYLRVLPSGRLMLRNVAMAFDAYLGEGAGRYSRTV</sequence>
<dbReference type="RefSeq" id="WP_149286743.1">
    <property type="nucleotide sequence ID" value="NZ_CP038437.2"/>
</dbReference>
<dbReference type="AlphaFoldDB" id="A0A5C1NLL7"/>
<dbReference type="PROSITE" id="PS51918">
    <property type="entry name" value="RADICAL_SAM"/>
    <property type="match status" value="1"/>
</dbReference>
<evidence type="ECO:0000256" key="16">
    <source>
        <dbReference type="PIRSR" id="PIRSR000167-1"/>
    </source>
</evidence>
<dbReference type="GO" id="GO:0046872">
    <property type="term" value="F:metal ion binding"/>
    <property type="evidence" value="ECO:0007669"/>
    <property type="project" value="UniProtKB-KW"/>
</dbReference>
<dbReference type="Pfam" id="PF04055">
    <property type="entry name" value="Radical_SAM"/>
    <property type="match status" value="1"/>
</dbReference>
<evidence type="ECO:0000256" key="2">
    <source>
        <dbReference type="ARBA" id="ARBA00004785"/>
    </source>
</evidence>
<evidence type="ECO:0000256" key="12">
    <source>
        <dbReference type="ARBA" id="ARBA00023244"/>
    </source>
</evidence>
<feature type="binding site" evidence="17">
    <location>
        <position position="65"/>
    </location>
    <ligand>
        <name>[4Fe-4S] cluster</name>
        <dbReference type="ChEBI" id="CHEBI:49883"/>
        <note>4Fe-4S-S-AdoMet</note>
    </ligand>
</feature>
<protein>
    <recommendedName>
        <fullName evidence="15">Coproporphyrinogen-III oxidase</fullName>
        <ecNumber evidence="15">1.3.98.3</ecNumber>
    </recommendedName>
</protein>
<dbReference type="KEGG" id="hbh:E4T21_20170"/>
<evidence type="ECO:0000256" key="11">
    <source>
        <dbReference type="ARBA" id="ARBA00023014"/>
    </source>
</evidence>
<feature type="domain" description="Radical SAM core" evidence="18">
    <location>
        <begin position="50"/>
        <end position="286"/>
    </location>
</feature>
<feature type="binding site" evidence="16">
    <location>
        <position position="215"/>
    </location>
    <ligand>
        <name>S-adenosyl-L-methionine</name>
        <dbReference type="ChEBI" id="CHEBI:59789"/>
        <label>2</label>
    </ligand>
</feature>
<dbReference type="InterPro" id="IPR006638">
    <property type="entry name" value="Elp3/MiaA/NifB-like_rSAM"/>
</dbReference>
<organism evidence="19 20">
    <name type="scientific">Halomonas binhaiensis</name>
    <dbReference type="NCBI Taxonomy" id="2562282"/>
    <lineage>
        <taxon>Bacteria</taxon>
        <taxon>Pseudomonadati</taxon>
        <taxon>Pseudomonadota</taxon>
        <taxon>Gammaproteobacteria</taxon>
        <taxon>Oceanospirillales</taxon>
        <taxon>Halomonadaceae</taxon>
        <taxon>Halomonas</taxon>
    </lineage>
</organism>
<evidence type="ECO:0000256" key="5">
    <source>
        <dbReference type="ARBA" id="ARBA00022485"/>
    </source>
</evidence>
<evidence type="ECO:0000256" key="1">
    <source>
        <dbReference type="ARBA" id="ARBA00004496"/>
    </source>
</evidence>
<evidence type="ECO:0000256" key="7">
    <source>
        <dbReference type="ARBA" id="ARBA00022691"/>
    </source>
</evidence>
<dbReference type="InterPro" id="IPR013785">
    <property type="entry name" value="Aldolase_TIM"/>
</dbReference>
<dbReference type="EC" id="1.3.98.3" evidence="15"/>
<dbReference type="Pfam" id="PF06969">
    <property type="entry name" value="HemN_C"/>
    <property type="match status" value="1"/>
</dbReference>
<dbReference type="SFLD" id="SFLDG01082">
    <property type="entry name" value="B12-binding_domain_containing"/>
    <property type="match status" value="1"/>
</dbReference>
<keyword evidence="8 15" id="KW-0479">Metal-binding</keyword>
<comment type="subunit">
    <text evidence="4">Monomer.</text>
</comment>
<comment type="subcellular location">
    <subcellularLocation>
        <location evidence="1 15">Cytoplasm</location>
    </subcellularLocation>
</comment>
<feature type="binding site" evidence="16">
    <location>
        <position position="249"/>
    </location>
    <ligand>
        <name>S-adenosyl-L-methionine</name>
        <dbReference type="ChEBI" id="CHEBI:59789"/>
        <label>2</label>
    </ligand>
</feature>
<evidence type="ECO:0000256" key="4">
    <source>
        <dbReference type="ARBA" id="ARBA00011245"/>
    </source>
</evidence>
<evidence type="ECO:0000259" key="18">
    <source>
        <dbReference type="PROSITE" id="PS51918"/>
    </source>
</evidence>
<dbReference type="SMART" id="SM00729">
    <property type="entry name" value="Elp3"/>
    <property type="match status" value="1"/>
</dbReference>
<evidence type="ECO:0000256" key="15">
    <source>
        <dbReference type="PIRNR" id="PIRNR000167"/>
    </source>
</evidence>
<keyword evidence="10 15" id="KW-0408">Iron</keyword>
<dbReference type="NCBIfam" id="TIGR00538">
    <property type="entry name" value="hemN"/>
    <property type="match status" value="1"/>
</dbReference>
<reference evidence="19" key="1">
    <citation type="submission" date="2021-02" db="EMBL/GenBank/DDBJ databases">
        <title>Strain Y2R2, a novel species of the genus Halomonas.</title>
        <authorList>
            <person name="Huang H."/>
        </authorList>
    </citation>
    <scope>NUCLEOTIDE SEQUENCE</scope>
    <source>
        <strain evidence="19">Y2R2</strain>
    </source>
</reference>
<dbReference type="Proteomes" id="UP000324285">
    <property type="component" value="Chromosome"/>
</dbReference>
<dbReference type="InterPro" id="IPR034505">
    <property type="entry name" value="Coproporphyrinogen-III_oxidase"/>
</dbReference>
<dbReference type="UniPathway" id="UPA00251">
    <property type="reaction ID" value="UER00323"/>
</dbReference>
<accession>A0A5C1NLL7</accession>
<feature type="binding site" evidence="16">
    <location>
        <position position="151"/>
    </location>
    <ligand>
        <name>S-adenosyl-L-methionine</name>
        <dbReference type="ChEBI" id="CHEBI:59789"/>
        <label>1</label>
    </ligand>
</feature>
<dbReference type="CDD" id="cd01335">
    <property type="entry name" value="Radical_SAM"/>
    <property type="match status" value="1"/>
</dbReference>
<dbReference type="Gene3D" id="3.20.20.70">
    <property type="entry name" value="Aldolase class I"/>
    <property type="match status" value="1"/>
</dbReference>
<evidence type="ECO:0000256" key="13">
    <source>
        <dbReference type="ARBA" id="ARBA00024295"/>
    </source>
</evidence>
<keyword evidence="7 15" id="KW-0949">S-adenosyl-L-methionine</keyword>
<dbReference type="SFLD" id="SFLDG01065">
    <property type="entry name" value="anaerobic_coproporphyrinogen-I"/>
    <property type="match status" value="1"/>
</dbReference>
<keyword evidence="12 15" id="KW-0627">Porphyrin biosynthesis</keyword>
<evidence type="ECO:0000256" key="17">
    <source>
        <dbReference type="PIRSR" id="PIRSR000167-2"/>
    </source>
</evidence>
<dbReference type="GO" id="GO:0004109">
    <property type="term" value="F:coproporphyrinogen oxidase activity"/>
    <property type="evidence" value="ECO:0007669"/>
    <property type="project" value="InterPro"/>
</dbReference>
<feature type="binding site" evidence="16">
    <location>
        <position position="335"/>
    </location>
    <ligand>
        <name>S-adenosyl-L-methionine</name>
        <dbReference type="ChEBI" id="CHEBI:59789"/>
        <label>1</label>
    </ligand>
</feature>
<dbReference type="InterPro" id="IPR004558">
    <property type="entry name" value="Coprogen_oxidase_HemN"/>
</dbReference>
<dbReference type="GO" id="GO:0006782">
    <property type="term" value="P:protoporphyrinogen IX biosynthetic process"/>
    <property type="evidence" value="ECO:0007669"/>
    <property type="project" value="UniProtKB-UniPathway"/>
</dbReference>
<feature type="binding site" evidence="16">
    <location>
        <position position="190"/>
    </location>
    <ligand>
        <name>S-adenosyl-L-methionine</name>
        <dbReference type="ChEBI" id="CHEBI:59789"/>
        <label>2</label>
    </ligand>
</feature>
<keyword evidence="5 15" id="KW-0004">4Fe-4S</keyword>
<dbReference type="PIRSF" id="PIRSF000167">
    <property type="entry name" value="HemN"/>
    <property type="match status" value="1"/>
</dbReference>
<dbReference type="OrthoDB" id="9808022at2"/>
<feature type="binding site" evidence="16">
    <location>
        <position position="178"/>
    </location>
    <ligand>
        <name>S-adenosyl-L-methionine</name>
        <dbReference type="ChEBI" id="CHEBI:59789"/>
        <label>2</label>
    </ligand>
</feature>
<dbReference type="InterPro" id="IPR010723">
    <property type="entry name" value="HemN_C"/>
</dbReference>
<evidence type="ECO:0000313" key="19">
    <source>
        <dbReference type="EMBL" id="QEM83621.1"/>
    </source>
</evidence>
<comment type="cofactor">
    <cofactor evidence="15 17">
        <name>[4Fe-4S] cluster</name>
        <dbReference type="ChEBI" id="CHEBI:49883"/>
    </cofactor>
    <text evidence="15 17">Binds 1 [4Fe-4S] cluster. The cluster is coordinated with 3 cysteines and an exchangeable S-adenosyl-L-methionine.</text>
</comment>
<feature type="binding site" evidence="17">
    <location>
        <position position="72"/>
    </location>
    <ligand>
        <name>[4Fe-4S] cluster</name>
        <dbReference type="ChEBI" id="CHEBI:49883"/>
        <note>4Fe-4S-S-AdoMet</note>
    </ligand>
</feature>
<dbReference type="PANTHER" id="PTHR13932">
    <property type="entry name" value="COPROPORPHYRINIGEN III OXIDASE"/>
    <property type="match status" value="1"/>
</dbReference>
<dbReference type="SUPFAM" id="SSF102114">
    <property type="entry name" value="Radical SAM enzymes"/>
    <property type="match status" value="1"/>
</dbReference>
<name>A0A5C1NLL7_9GAMM</name>
<feature type="binding site" evidence="16">
    <location>
        <position position="116"/>
    </location>
    <ligand>
        <name>S-adenosyl-L-methionine</name>
        <dbReference type="ChEBI" id="CHEBI:59789"/>
        <label>1</label>
    </ligand>
</feature>
<keyword evidence="9 15" id="KW-0560">Oxidoreductase</keyword>
<dbReference type="GO" id="GO:0005737">
    <property type="term" value="C:cytoplasm"/>
    <property type="evidence" value="ECO:0007669"/>
    <property type="project" value="UniProtKB-SubCell"/>
</dbReference>
<dbReference type="Gene3D" id="1.10.10.920">
    <property type="match status" value="1"/>
</dbReference>
<dbReference type="SFLD" id="SFLDS00029">
    <property type="entry name" value="Radical_SAM"/>
    <property type="match status" value="1"/>
</dbReference>